<sequence>MLGVRLNWDKRYITLAPIATVLGLAFKLYDPDHLLSGQSKRGITLALIPTDLPGVSIGSRHDPLGVPFLNGPTRGHDVFIPLTAIIGGEAGIGQGWRMLMACLSEGRGISLPALSTGAAKYAARISGAYGRVRQQFGLPIGRFEGVGERLGRLALEAYRMESARRVTLQALDSGLRPAVISGIVKQQLTEGMRRSVNDAMDVWGGTAICQGPSNLLANAYRAIPIGITVEGANILTRSLMIFGQGAVRAHPWLLQEIQAATGDGPYAERLIAFDRALFGHIVHVKLNALRSLFHGLTGGWLASAPRGTDGALRRLYQRLAHASSNFAIASDLALARLAGGLKRREALSGRLADVLSHLYLASALLKRFEDDGRPDADLLLLQTSVDDSLHQVERALIGVIENFPDRIVGGLMGLLIFPWGSRNRAVDDARLLALAERLDGHMDDMQRLLGGLYIPWDEREPLAQLENARMLARRAAEPEKRFMRWLKTAQPPVQEHAIQAPEGHLQEAVDAGVITPLEAQRLQQLAQARLTVTAVDEFPSVCWINSSKERAA</sequence>
<evidence type="ECO:0000256" key="5">
    <source>
        <dbReference type="ARBA" id="ARBA00022630"/>
    </source>
</evidence>
<dbReference type="GO" id="GO:0004466">
    <property type="term" value="F:long-chain fatty acyl-CoA dehydrogenase activity"/>
    <property type="evidence" value="ECO:0007669"/>
    <property type="project" value="UniProtKB-EC"/>
</dbReference>
<dbReference type="EMBL" id="LVJN01000021">
    <property type="protein sequence ID" value="OSM00263.1"/>
    <property type="molecule type" value="Genomic_DNA"/>
</dbReference>
<evidence type="ECO:0000256" key="7">
    <source>
        <dbReference type="ARBA" id="ARBA00023002"/>
    </source>
</evidence>
<evidence type="ECO:0000256" key="1">
    <source>
        <dbReference type="ARBA" id="ARBA00005005"/>
    </source>
</evidence>
<evidence type="ECO:0000259" key="11">
    <source>
        <dbReference type="Pfam" id="PF09317"/>
    </source>
</evidence>
<feature type="domain" description="Acyl-CoA dehydrogenase/oxidase C-terminal" evidence="10">
    <location>
        <begin position="93"/>
        <end position="236"/>
    </location>
</feature>
<dbReference type="PANTHER" id="PTHR48083">
    <property type="entry name" value="MEDIUM-CHAIN SPECIFIC ACYL-COA DEHYDROGENASE, MITOCHONDRIAL-RELATED"/>
    <property type="match status" value="1"/>
</dbReference>
<comment type="similarity">
    <text evidence="2">Belongs to the acyl-CoA dehydrogenase family.</text>
</comment>
<evidence type="ECO:0000259" key="10">
    <source>
        <dbReference type="Pfam" id="PF00441"/>
    </source>
</evidence>
<dbReference type="UniPathway" id="UPA00659"/>
<proteinExistence type="inferred from homology"/>
<feature type="domain" description="Acyl-CoA dehydrogenase C-terminal bacterial-type" evidence="11">
    <location>
        <begin position="247"/>
        <end position="538"/>
    </location>
</feature>
<dbReference type="Gene3D" id="2.40.110.10">
    <property type="entry name" value="Butyryl-CoA Dehydrogenase, subunit A, domain 2"/>
    <property type="match status" value="1"/>
</dbReference>
<dbReference type="Pfam" id="PF09317">
    <property type="entry name" value="ACDH_C"/>
    <property type="match status" value="1"/>
</dbReference>
<keyword evidence="6" id="KW-0274">FAD</keyword>
<evidence type="ECO:0000256" key="8">
    <source>
        <dbReference type="ARBA" id="ARBA00047882"/>
    </source>
</evidence>
<dbReference type="InterPro" id="IPR009075">
    <property type="entry name" value="AcylCo_DH/oxidase_C"/>
</dbReference>
<keyword evidence="7" id="KW-0560">Oxidoreductase</keyword>
<keyword evidence="5" id="KW-0285">Flavoprotein</keyword>
<protein>
    <recommendedName>
        <fullName evidence="4">Acyl-coenzyme A dehydrogenase</fullName>
        <ecNumber evidence="3">1.3.8.8</ecNumber>
    </recommendedName>
</protein>
<dbReference type="GO" id="GO:0070991">
    <property type="term" value="F:medium-chain fatty acyl-CoA dehydrogenase activity"/>
    <property type="evidence" value="ECO:0007669"/>
    <property type="project" value="UniProtKB-EC"/>
</dbReference>
<evidence type="ECO:0000313" key="12">
    <source>
        <dbReference type="EMBL" id="OSM00263.1"/>
    </source>
</evidence>
<dbReference type="Gene3D" id="1.20.140.10">
    <property type="entry name" value="Butyryl-CoA Dehydrogenase, subunit A, domain 3"/>
    <property type="match status" value="1"/>
</dbReference>
<comment type="caution">
    <text evidence="12">The sequence shown here is derived from an EMBL/GenBank/DDBJ whole genome shotgun (WGS) entry which is preliminary data.</text>
</comment>
<dbReference type="InterPro" id="IPR015396">
    <property type="entry name" value="FadE_C"/>
</dbReference>
<dbReference type="AlphaFoldDB" id="A0A1Y2K0J3"/>
<dbReference type="NCBIfam" id="NF007000">
    <property type="entry name" value="PRK09463.1"/>
    <property type="match status" value="1"/>
</dbReference>
<evidence type="ECO:0000256" key="2">
    <source>
        <dbReference type="ARBA" id="ARBA00009347"/>
    </source>
</evidence>
<dbReference type="NCBIfam" id="NF009586">
    <property type="entry name" value="PRK13026.1"/>
    <property type="match status" value="1"/>
</dbReference>
<evidence type="ECO:0000313" key="13">
    <source>
        <dbReference type="Proteomes" id="UP000194003"/>
    </source>
</evidence>
<dbReference type="InterPro" id="IPR046373">
    <property type="entry name" value="Acyl-CoA_Oxase/DH_mid-dom_sf"/>
</dbReference>
<evidence type="ECO:0000256" key="3">
    <source>
        <dbReference type="ARBA" id="ARBA00012040"/>
    </source>
</evidence>
<evidence type="ECO:0000256" key="4">
    <source>
        <dbReference type="ARBA" id="ARBA00020144"/>
    </source>
</evidence>
<dbReference type="InterPro" id="IPR009100">
    <property type="entry name" value="AcylCoA_DH/oxidase_NM_dom_sf"/>
</dbReference>
<dbReference type="GO" id="GO:0033539">
    <property type="term" value="P:fatty acid beta-oxidation using acyl-CoA dehydrogenase"/>
    <property type="evidence" value="ECO:0007669"/>
    <property type="project" value="InterPro"/>
</dbReference>
<dbReference type="PANTHER" id="PTHR48083:SF33">
    <property type="entry name" value="ACYL-COENZYME A DEHYDROGENASE"/>
    <property type="match status" value="1"/>
</dbReference>
<dbReference type="Pfam" id="PF00441">
    <property type="entry name" value="Acyl-CoA_dh_1"/>
    <property type="match status" value="1"/>
</dbReference>
<dbReference type="EC" id="1.3.8.8" evidence="3"/>
<comment type="catalytic activity">
    <reaction evidence="9">
        <text>a long-chain 2,3-saturated fatty acyl-CoA + oxidized [electron-transfer flavoprotein] + H(+) = a long-chain (2E)-enoyl-CoA + reduced [electron-transfer flavoprotein]</text>
        <dbReference type="Rhea" id="RHEA:17721"/>
        <dbReference type="Rhea" id="RHEA-COMP:10685"/>
        <dbReference type="Rhea" id="RHEA-COMP:10686"/>
        <dbReference type="ChEBI" id="CHEBI:15378"/>
        <dbReference type="ChEBI" id="CHEBI:57692"/>
        <dbReference type="ChEBI" id="CHEBI:58307"/>
        <dbReference type="ChEBI" id="CHEBI:83721"/>
        <dbReference type="ChEBI" id="CHEBI:83727"/>
        <dbReference type="EC" id="1.3.8.8"/>
    </reaction>
</comment>
<evidence type="ECO:0000256" key="6">
    <source>
        <dbReference type="ARBA" id="ARBA00022827"/>
    </source>
</evidence>
<comment type="catalytic activity">
    <reaction evidence="8">
        <text>a medium-chain 2,3-saturated fatty acyl-CoA + oxidized [electron-transfer flavoprotein] + H(+) = a medium-chain (2E)-enoyl-CoA + reduced [electron-transfer flavoprotein]</text>
        <dbReference type="Rhea" id="RHEA:14477"/>
        <dbReference type="Rhea" id="RHEA-COMP:10685"/>
        <dbReference type="Rhea" id="RHEA-COMP:10686"/>
        <dbReference type="ChEBI" id="CHEBI:15378"/>
        <dbReference type="ChEBI" id="CHEBI:57692"/>
        <dbReference type="ChEBI" id="CHEBI:58307"/>
        <dbReference type="ChEBI" id="CHEBI:83723"/>
        <dbReference type="ChEBI" id="CHEBI:83726"/>
        <dbReference type="EC" id="1.3.8.7"/>
    </reaction>
</comment>
<dbReference type="InterPro" id="IPR036250">
    <property type="entry name" value="AcylCo_DH-like_C"/>
</dbReference>
<dbReference type="FunFam" id="1.20.140.10:FF:000009">
    <property type="entry name" value="Acyl-CoA dehydrogenase"/>
    <property type="match status" value="1"/>
</dbReference>
<reference evidence="12 13" key="1">
    <citation type="journal article" date="2016" name="BMC Genomics">
        <title>Combined genomic and structural analyses of a cultured magnetotactic bacterium reveals its niche adaptation to a dynamic environment.</title>
        <authorList>
            <person name="Araujo A.C."/>
            <person name="Morillo V."/>
            <person name="Cypriano J."/>
            <person name="Teixeira L.C."/>
            <person name="Leao P."/>
            <person name="Lyra S."/>
            <person name="Almeida L.G."/>
            <person name="Bazylinski D.A."/>
            <person name="Vasconcellos A.T."/>
            <person name="Abreu F."/>
            <person name="Lins U."/>
        </authorList>
    </citation>
    <scope>NUCLEOTIDE SEQUENCE [LARGE SCALE GENOMIC DNA]</scope>
    <source>
        <strain evidence="12 13">IT-1</strain>
    </source>
</reference>
<dbReference type="STRING" id="1434232.MAIT1_00741"/>
<keyword evidence="13" id="KW-1185">Reference proteome</keyword>
<accession>A0A1Y2K0J3</accession>
<gene>
    <name evidence="12" type="primary">fadE</name>
    <name evidence="12" type="ORF">MAIT1_00741</name>
</gene>
<comment type="pathway">
    <text evidence="1">Lipid metabolism; fatty acid beta-oxidation.</text>
</comment>
<evidence type="ECO:0000256" key="9">
    <source>
        <dbReference type="ARBA" id="ARBA00049247"/>
    </source>
</evidence>
<dbReference type="SUPFAM" id="SSF47203">
    <property type="entry name" value="Acyl-CoA dehydrogenase C-terminal domain-like"/>
    <property type="match status" value="1"/>
</dbReference>
<dbReference type="GO" id="GO:0005737">
    <property type="term" value="C:cytoplasm"/>
    <property type="evidence" value="ECO:0007669"/>
    <property type="project" value="TreeGrafter"/>
</dbReference>
<dbReference type="InterPro" id="IPR050741">
    <property type="entry name" value="Acyl-CoA_dehydrogenase"/>
</dbReference>
<organism evidence="12 13">
    <name type="scientific">Magnetofaba australis IT-1</name>
    <dbReference type="NCBI Taxonomy" id="1434232"/>
    <lineage>
        <taxon>Bacteria</taxon>
        <taxon>Pseudomonadati</taxon>
        <taxon>Pseudomonadota</taxon>
        <taxon>Magnetococcia</taxon>
        <taxon>Magnetococcales</taxon>
        <taxon>Magnetococcaceae</taxon>
        <taxon>Magnetofaba</taxon>
    </lineage>
</organism>
<name>A0A1Y2K0J3_9PROT</name>
<dbReference type="Proteomes" id="UP000194003">
    <property type="component" value="Unassembled WGS sequence"/>
</dbReference>
<dbReference type="SUPFAM" id="SSF56645">
    <property type="entry name" value="Acyl-CoA dehydrogenase NM domain-like"/>
    <property type="match status" value="1"/>
</dbReference>